<evidence type="ECO:0000256" key="5">
    <source>
        <dbReference type="PROSITE-ProRule" id="PRU00125"/>
    </source>
</evidence>
<keyword evidence="2" id="KW-0677">Repeat</keyword>
<reference evidence="8 9" key="1">
    <citation type="submission" date="2024-04" db="EMBL/GenBank/DDBJ databases">
        <title>Tritrichomonas musculus Genome.</title>
        <authorList>
            <person name="Alves-Ferreira E."/>
            <person name="Grigg M."/>
            <person name="Lorenzi H."/>
            <person name="Galac M."/>
        </authorList>
    </citation>
    <scope>NUCLEOTIDE SEQUENCE [LARGE SCALE GENOMIC DNA]</scope>
    <source>
        <strain evidence="8 9">EAF2021</strain>
    </source>
</reference>
<evidence type="ECO:0000256" key="6">
    <source>
        <dbReference type="SAM" id="MobiDB-lite"/>
    </source>
</evidence>
<feature type="domain" description="LIM zinc-binding" evidence="7">
    <location>
        <begin position="293"/>
        <end position="357"/>
    </location>
</feature>
<evidence type="ECO:0000313" key="8">
    <source>
        <dbReference type="EMBL" id="KAK8893285.1"/>
    </source>
</evidence>
<dbReference type="InterPro" id="IPR001781">
    <property type="entry name" value="Znf_LIM"/>
</dbReference>
<evidence type="ECO:0000259" key="7">
    <source>
        <dbReference type="PROSITE" id="PS50023"/>
    </source>
</evidence>
<evidence type="ECO:0000256" key="1">
    <source>
        <dbReference type="ARBA" id="ARBA00022723"/>
    </source>
</evidence>
<comment type="caution">
    <text evidence="8">The sequence shown here is derived from an EMBL/GenBank/DDBJ whole genome shotgun (WGS) entry which is preliminary data.</text>
</comment>
<dbReference type="EMBL" id="JAPFFF010000003">
    <property type="protein sequence ID" value="KAK8893285.1"/>
    <property type="molecule type" value="Genomic_DNA"/>
</dbReference>
<feature type="compositionally biased region" description="Pro residues" evidence="6">
    <location>
        <begin position="1"/>
        <end position="49"/>
    </location>
</feature>
<feature type="compositionally biased region" description="Pro residues" evidence="6">
    <location>
        <begin position="107"/>
        <end position="203"/>
    </location>
</feature>
<evidence type="ECO:0000256" key="2">
    <source>
        <dbReference type="ARBA" id="ARBA00022737"/>
    </source>
</evidence>
<dbReference type="SMART" id="SM00132">
    <property type="entry name" value="LIM"/>
    <property type="match status" value="4"/>
</dbReference>
<dbReference type="PROSITE" id="PS00478">
    <property type="entry name" value="LIM_DOMAIN_1"/>
    <property type="match status" value="1"/>
</dbReference>
<keyword evidence="3 5" id="KW-0862">Zinc</keyword>
<sequence length="534" mass="57490">MADLPPPPGDLGDLPPPPGGLGDLPPPPDGLGDLPPPPGGFGDLPPPPGGLGDLPPLPDGLGDLPPPPGGLGDLPPPPGGLGDLPPPPDGLGDLPPPPLQTSLPDNDLPPPPLSTGLPPPPVSSGLPPPPLSTGLPPPPMSSGLPPPPMSSGLPPPPMSSGLPPPPMSSGLPPPPMSTGLPPPPMSTGLPPPPMSGGLPPPPSSFATSGLKTRNIAGKALKEDEIELSLLKTCAQCGQPCKTTFYFTNGKYFCVNCFTCQAKGCGQKLRPPNFVLYKGLRLCSKHGRFNGELNKCPICNLYLFDIDEPIQPKGFDKKIHPGCFNCYECAKPLDPKGKFSIIDNLPVCDSCKKIVKNRICASCSKPVLGRYVKNRGKYFHIQHFTCQKKGCKKVLFGKNYTVHHNKYYCPEHGAMYLKRCAYCKGEFSPLENDVTDWHGKSYHARCFVCRICSEHLNPEKCYSVHGRPYCHACFQRRVEEGDCDSKGRTIKKGDGAHQHKLDISMERRERFAQILEKEIEMPVYKKDLHKHRSSE</sequence>
<keyword evidence="4 5" id="KW-0440">LIM domain</keyword>
<name>A0ABR2KTG4_9EUKA</name>
<gene>
    <name evidence="8" type="ORF">M9Y10_021702</name>
</gene>
<dbReference type="Gene3D" id="2.10.110.10">
    <property type="entry name" value="Cysteine Rich Protein"/>
    <property type="match status" value="4"/>
</dbReference>
<protein>
    <recommendedName>
        <fullName evidence="7">LIM zinc-binding domain-containing protein</fullName>
    </recommendedName>
</protein>
<dbReference type="PANTHER" id="PTHR24212:SF8">
    <property type="entry name" value="LIM ZINC FINGER DOMAIN CONTAINING PROTEIN"/>
    <property type="match status" value="1"/>
</dbReference>
<evidence type="ECO:0000256" key="3">
    <source>
        <dbReference type="ARBA" id="ARBA00022833"/>
    </source>
</evidence>
<dbReference type="SUPFAM" id="SSF57716">
    <property type="entry name" value="Glucocorticoid receptor-like (DNA-binding domain)"/>
    <property type="match status" value="2"/>
</dbReference>
<keyword evidence="9" id="KW-1185">Reference proteome</keyword>
<feature type="compositionally biased region" description="Pro residues" evidence="6">
    <location>
        <begin position="64"/>
        <end position="99"/>
    </location>
</feature>
<evidence type="ECO:0000313" key="9">
    <source>
        <dbReference type="Proteomes" id="UP001470230"/>
    </source>
</evidence>
<accession>A0ABR2KTG4</accession>
<dbReference type="PANTHER" id="PTHR24212">
    <property type="entry name" value="ZYXIN/TRIP6"/>
    <property type="match status" value="1"/>
</dbReference>
<keyword evidence="1 5" id="KW-0479">Metal-binding</keyword>
<proteinExistence type="predicted"/>
<dbReference type="Pfam" id="PF00412">
    <property type="entry name" value="LIM"/>
    <property type="match status" value="3"/>
</dbReference>
<feature type="region of interest" description="Disordered" evidence="6">
    <location>
        <begin position="1"/>
        <end position="209"/>
    </location>
</feature>
<dbReference type="PROSITE" id="PS50023">
    <property type="entry name" value="LIM_DOMAIN_2"/>
    <property type="match status" value="2"/>
</dbReference>
<dbReference type="Proteomes" id="UP001470230">
    <property type="component" value="Unassembled WGS sequence"/>
</dbReference>
<dbReference type="CDD" id="cd08368">
    <property type="entry name" value="LIM"/>
    <property type="match status" value="4"/>
</dbReference>
<evidence type="ECO:0000256" key="4">
    <source>
        <dbReference type="ARBA" id="ARBA00023038"/>
    </source>
</evidence>
<organism evidence="8 9">
    <name type="scientific">Tritrichomonas musculus</name>
    <dbReference type="NCBI Taxonomy" id="1915356"/>
    <lineage>
        <taxon>Eukaryota</taxon>
        <taxon>Metamonada</taxon>
        <taxon>Parabasalia</taxon>
        <taxon>Tritrichomonadida</taxon>
        <taxon>Tritrichomonadidae</taxon>
        <taxon>Tritrichomonas</taxon>
    </lineage>
</organism>
<feature type="domain" description="LIM zinc-binding" evidence="7">
    <location>
        <begin position="417"/>
        <end position="479"/>
    </location>
</feature>